<keyword evidence="2" id="KW-0222">Digestion</keyword>
<feature type="signal peptide" evidence="8">
    <location>
        <begin position="1"/>
        <end position="22"/>
    </location>
</feature>
<keyword evidence="5" id="KW-1015">Disulfide bond</keyword>
<dbReference type="InterPro" id="IPR033116">
    <property type="entry name" value="TRYPSIN_SER"/>
</dbReference>
<evidence type="ECO:0000256" key="3">
    <source>
        <dbReference type="ARBA" id="ARBA00022801"/>
    </source>
</evidence>
<gene>
    <name evidence="10" type="ORF">AND_009285</name>
</gene>
<dbReference type="PROSITE" id="PS00134">
    <property type="entry name" value="TRYPSIN_HIS"/>
    <property type="match status" value="1"/>
</dbReference>
<dbReference type="InterPro" id="IPR050430">
    <property type="entry name" value="Peptidase_S1"/>
</dbReference>
<dbReference type="VEuPathDB" id="VectorBase:ADAR2_008918"/>
<dbReference type="Pfam" id="PF00089">
    <property type="entry name" value="Trypsin"/>
    <property type="match status" value="1"/>
</dbReference>
<reference evidence="10 12" key="1">
    <citation type="journal article" date="2010" name="BMC Genomics">
        <title>Combination of measures distinguishes pre-miRNAs from other stem-loops in the genome of the newly sequenced Anopheles darlingi.</title>
        <authorList>
            <person name="Mendes N.D."/>
            <person name="Freitas A.T."/>
            <person name="Vasconcelos A.T."/>
            <person name="Sagot M.F."/>
        </authorList>
    </citation>
    <scope>NUCLEOTIDE SEQUENCE</scope>
</reference>
<dbReference type="PANTHER" id="PTHR24276">
    <property type="entry name" value="POLYSERASE-RELATED"/>
    <property type="match status" value="1"/>
</dbReference>
<evidence type="ECO:0000313" key="11">
    <source>
        <dbReference type="EnsemblMetazoa" id="ADAC009285-PA"/>
    </source>
</evidence>
<name>W5J442_ANODA</name>
<dbReference type="EnsemblMetazoa" id="ADAC009285-RA">
    <property type="protein sequence ID" value="ADAC009285-PA"/>
    <property type="gene ID" value="ADAC009285"/>
</dbReference>
<keyword evidence="8" id="KW-0732">Signal</keyword>
<dbReference type="FunFam" id="2.40.10.10:FF:000034">
    <property type="entry name" value="Eupolytin"/>
    <property type="match status" value="1"/>
</dbReference>
<keyword evidence="4 7" id="KW-0720">Serine protease</keyword>
<evidence type="ECO:0000256" key="1">
    <source>
        <dbReference type="ARBA" id="ARBA00022670"/>
    </source>
</evidence>
<evidence type="ECO:0000259" key="9">
    <source>
        <dbReference type="PROSITE" id="PS50240"/>
    </source>
</evidence>
<keyword evidence="12" id="KW-1185">Reference proteome</keyword>
<keyword evidence="1 7" id="KW-0645">Protease</keyword>
<feature type="chain" id="PRO_5010154839" evidence="8">
    <location>
        <begin position="23"/>
        <end position="273"/>
    </location>
</feature>
<dbReference type="InterPro" id="IPR001254">
    <property type="entry name" value="Trypsin_dom"/>
</dbReference>
<evidence type="ECO:0000313" key="12">
    <source>
        <dbReference type="Proteomes" id="UP000000673"/>
    </source>
</evidence>
<dbReference type="GO" id="GO:0007586">
    <property type="term" value="P:digestion"/>
    <property type="evidence" value="ECO:0007669"/>
    <property type="project" value="UniProtKB-KW"/>
</dbReference>
<dbReference type="OrthoDB" id="10059102at2759"/>
<reference evidence="10" key="2">
    <citation type="submission" date="2010-05" db="EMBL/GenBank/DDBJ databases">
        <authorList>
            <person name="Almeida L.G."/>
            <person name="Nicolas M.F."/>
            <person name="Souza R.C."/>
            <person name="Vasconcelos A.T.R."/>
        </authorList>
    </citation>
    <scope>NUCLEOTIDE SEQUENCE</scope>
</reference>
<keyword evidence="3 7" id="KW-0378">Hydrolase</keyword>
<dbReference type="InterPro" id="IPR009003">
    <property type="entry name" value="Peptidase_S1_PA"/>
</dbReference>
<evidence type="ECO:0000313" key="10">
    <source>
        <dbReference type="EMBL" id="ETN59162.1"/>
    </source>
</evidence>
<accession>W5J442</accession>
<dbReference type="VEuPathDB" id="VectorBase:ADAC009285"/>
<dbReference type="InterPro" id="IPR001314">
    <property type="entry name" value="Peptidase_S1A"/>
</dbReference>
<dbReference type="GO" id="GO:0006508">
    <property type="term" value="P:proteolysis"/>
    <property type="evidence" value="ECO:0007669"/>
    <property type="project" value="UniProtKB-KW"/>
</dbReference>
<dbReference type="eggNOG" id="KOG3627">
    <property type="taxonomic scope" value="Eukaryota"/>
</dbReference>
<dbReference type="EMBL" id="ADMH02002101">
    <property type="protein sequence ID" value="ETN59162.1"/>
    <property type="molecule type" value="Genomic_DNA"/>
</dbReference>
<dbReference type="PANTHER" id="PTHR24276:SF91">
    <property type="entry name" value="AT26814P-RELATED"/>
    <property type="match status" value="1"/>
</dbReference>
<dbReference type="SUPFAM" id="SSF50494">
    <property type="entry name" value="Trypsin-like serine proteases"/>
    <property type="match status" value="1"/>
</dbReference>
<reference evidence="11" key="4">
    <citation type="submission" date="2015-06" db="UniProtKB">
        <authorList>
            <consortium name="EnsemblMetazoa"/>
        </authorList>
    </citation>
    <scope>IDENTIFICATION</scope>
</reference>
<evidence type="ECO:0000256" key="8">
    <source>
        <dbReference type="SAM" id="SignalP"/>
    </source>
</evidence>
<evidence type="ECO:0000256" key="5">
    <source>
        <dbReference type="ARBA" id="ARBA00023157"/>
    </source>
</evidence>
<dbReference type="GO" id="GO:0004252">
    <property type="term" value="F:serine-type endopeptidase activity"/>
    <property type="evidence" value="ECO:0007669"/>
    <property type="project" value="InterPro"/>
</dbReference>
<comment type="similarity">
    <text evidence="6">Belongs to the peptidase S1 family. CLIP subfamily.</text>
</comment>
<dbReference type="InterPro" id="IPR018114">
    <property type="entry name" value="TRYPSIN_HIS"/>
</dbReference>
<evidence type="ECO:0000256" key="2">
    <source>
        <dbReference type="ARBA" id="ARBA00022757"/>
    </source>
</evidence>
<evidence type="ECO:0000256" key="4">
    <source>
        <dbReference type="ARBA" id="ARBA00022825"/>
    </source>
</evidence>
<dbReference type="InterPro" id="IPR043504">
    <property type="entry name" value="Peptidase_S1_PA_chymotrypsin"/>
</dbReference>
<dbReference type="AlphaFoldDB" id="W5J442"/>
<feature type="domain" description="Peptidase S1" evidence="9">
    <location>
        <begin position="48"/>
        <end position="272"/>
    </location>
</feature>
<dbReference type="Gene3D" id="2.40.10.10">
    <property type="entry name" value="Trypsin-like serine proteases"/>
    <property type="match status" value="1"/>
</dbReference>
<dbReference type="HOGENOM" id="CLU_006842_7_1_1"/>
<evidence type="ECO:0000256" key="6">
    <source>
        <dbReference type="ARBA" id="ARBA00024195"/>
    </source>
</evidence>
<proteinExistence type="inferred from homology"/>
<dbReference type="STRING" id="43151.W5J442"/>
<dbReference type="Proteomes" id="UP000000673">
    <property type="component" value="Unassembled WGS sequence"/>
</dbReference>
<dbReference type="PRINTS" id="PR00722">
    <property type="entry name" value="CHYMOTRYPSIN"/>
</dbReference>
<dbReference type="OMA" id="RTIYKHP"/>
<sequence length="273" mass="29392">MGTTPAQVALCLLLLSVTCVIGQLVRGWPSLQRRNSLDSSVGEKNARIIGGRDAPIAEFPYQLSLRRSGVHACGASIIAIRWALSAAHCTFPIPELDVLTLRAGSANRLIGGTIYTVAQVINHPRYNEYTIEYDVSLLRTNLDLVGQFISAVTLPPATSGYAPGTRANVTGWGLQSVPGPLPMQLQWIDVPLISTDDCRKRWPSEWITQDMLCTDEIGRDTCNGDSGGPLVVNGYQMGVSSWGSSDCSGNMPAIYANTADPVVRSFIQDNTGI</sequence>
<dbReference type="PROSITE" id="PS50240">
    <property type="entry name" value="TRYPSIN_DOM"/>
    <property type="match status" value="1"/>
</dbReference>
<organism evidence="10">
    <name type="scientific">Anopheles darlingi</name>
    <name type="common">Mosquito</name>
    <dbReference type="NCBI Taxonomy" id="43151"/>
    <lineage>
        <taxon>Eukaryota</taxon>
        <taxon>Metazoa</taxon>
        <taxon>Ecdysozoa</taxon>
        <taxon>Arthropoda</taxon>
        <taxon>Hexapoda</taxon>
        <taxon>Insecta</taxon>
        <taxon>Pterygota</taxon>
        <taxon>Neoptera</taxon>
        <taxon>Endopterygota</taxon>
        <taxon>Diptera</taxon>
        <taxon>Nematocera</taxon>
        <taxon>Culicoidea</taxon>
        <taxon>Culicidae</taxon>
        <taxon>Anophelinae</taxon>
        <taxon>Anopheles</taxon>
    </lineage>
</organism>
<dbReference type="CDD" id="cd00190">
    <property type="entry name" value="Tryp_SPc"/>
    <property type="match status" value="1"/>
</dbReference>
<reference evidence="10" key="3">
    <citation type="journal article" date="2013" name="Nucleic Acids Res.">
        <title>The genome of Anopheles darlingi, the main neotropical malaria vector.</title>
        <authorList>
            <person name="Marinotti O."/>
            <person name="Cerqueira G.C."/>
            <person name="de Almeida L.G."/>
            <person name="Ferro M.I."/>
            <person name="Loreto E.L."/>
            <person name="Zaha A."/>
            <person name="Teixeira S.M."/>
            <person name="Wespiser A.R."/>
            <person name="Almeida E Silva A."/>
            <person name="Schlindwein A.D."/>
            <person name="Pacheco A.C."/>
            <person name="Silva A.L."/>
            <person name="Graveley B.R."/>
            <person name="Walenz B.P."/>
            <person name="Lima Bde A."/>
            <person name="Ribeiro C.A."/>
            <person name="Nunes-Silva C.G."/>
            <person name="de Carvalho C.R."/>
            <person name="Soares C.M."/>
            <person name="de Menezes C.B."/>
            <person name="Matiolli C."/>
            <person name="Caffrey D."/>
            <person name="Araujo D.A."/>
            <person name="de Oliveira D.M."/>
            <person name="Golenbock D."/>
            <person name="Grisard E.C."/>
            <person name="Fantinatti-Garboggini F."/>
            <person name="de Carvalho F.M."/>
            <person name="Barcellos F.G."/>
            <person name="Prosdocimi F."/>
            <person name="May G."/>
            <person name="Azevedo Junior G.M."/>
            <person name="Guimaraes G.M."/>
            <person name="Goldman G.H."/>
            <person name="Padilha I.Q."/>
            <person name="Batista Jda S."/>
            <person name="Ferro J.A."/>
            <person name="Ribeiro J.M."/>
            <person name="Fietto J.L."/>
            <person name="Dabbas K.M."/>
            <person name="Cerdeira L."/>
            <person name="Agnez-Lima L.F."/>
            <person name="Brocchi M."/>
            <person name="de Carvalho M.O."/>
            <person name="Teixeira Mde M."/>
            <person name="Diniz Maia Mde M."/>
            <person name="Goldman M.H."/>
            <person name="Cruz Schneider M.P."/>
            <person name="Felipe M.S."/>
            <person name="Hungria M."/>
            <person name="Nicolas M.F."/>
            <person name="Pereira M."/>
            <person name="Montes M.A."/>
            <person name="Cantao M.E."/>
            <person name="Vincentz M."/>
            <person name="Rafael M.S."/>
            <person name="Silverman N."/>
            <person name="Stoco P.H."/>
            <person name="Souza R.C."/>
            <person name="Vicentini R."/>
            <person name="Gazzinelli R.T."/>
            <person name="Neves Rde O."/>
            <person name="Silva R."/>
            <person name="Astolfi-Filho S."/>
            <person name="Maciel T.E."/>
            <person name="Urmenyi T.P."/>
            <person name="Tadei W.P."/>
            <person name="Camargo E.P."/>
            <person name="de Vasconcelos A.T."/>
        </authorList>
    </citation>
    <scope>NUCLEOTIDE SEQUENCE</scope>
</reference>
<evidence type="ECO:0000256" key="7">
    <source>
        <dbReference type="RuleBase" id="RU363034"/>
    </source>
</evidence>
<protein>
    <submittedName>
        <fullName evidence="10">Trypsin</fullName>
    </submittedName>
</protein>
<dbReference type="PROSITE" id="PS00135">
    <property type="entry name" value="TRYPSIN_SER"/>
    <property type="match status" value="1"/>
</dbReference>
<dbReference type="SMART" id="SM00020">
    <property type="entry name" value="Tryp_SPc"/>
    <property type="match status" value="1"/>
</dbReference>